<gene>
    <name evidence="1" type="ORF">Gasu_47630</name>
</gene>
<proteinExistence type="predicted"/>
<reference evidence="2" key="1">
    <citation type="journal article" date="2013" name="Science">
        <title>Gene transfer from bacteria and archaea facilitated evolution of an extremophilic eukaryote.</title>
        <authorList>
            <person name="Schonknecht G."/>
            <person name="Chen W.H."/>
            <person name="Ternes C.M."/>
            <person name="Barbier G.G."/>
            <person name="Shrestha R.P."/>
            <person name="Stanke M."/>
            <person name="Brautigam A."/>
            <person name="Baker B.J."/>
            <person name="Banfield J.F."/>
            <person name="Garavito R.M."/>
            <person name="Carr K."/>
            <person name="Wilkerson C."/>
            <person name="Rensing S.A."/>
            <person name="Gagneul D."/>
            <person name="Dickenson N.E."/>
            <person name="Oesterhelt C."/>
            <person name="Lercher M.J."/>
            <person name="Weber A.P."/>
        </authorList>
    </citation>
    <scope>NUCLEOTIDE SEQUENCE [LARGE SCALE GENOMIC DNA]</scope>
    <source>
        <strain evidence="2">074W</strain>
    </source>
</reference>
<name>M2XCU5_GALSU</name>
<evidence type="ECO:0000313" key="2">
    <source>
        <dbReference type="Proteomes" id="UP000030680"/>
    </source>
</evidence>
<evidence type="ECO:0000313" key="1">
    <source>
        <dbReference type="EMBL" id="EME27777.1"/>
    </source>
</evidence>
<dbReference type="RefSeq" id="XP_005704297.1">
    <property type="nucleotide sequence ID" value="XM_005704240.1"/>
</dbReference>
<protein>
    <submittedName>
        <fullName evidence="1">Uncharacterized protein</fullName>
    </submittedName>
</protein>
<sequence length="101" mass="11543">MEDFVDNVFEIMKLEPSTFLIPEVRESKAYRLIDSFRTTACPGLYLRVIVKGSSIEQETDISTGGFKINSCEFIMRAQSKHEDLNAATNLWPSSLFIFPIF</sequence>
<dbReference type="GeneID" id="17086661"/>
<dbReference type="Proteomes" id="UP000030680">
    <property type="component" value="Unassembled WGS sequence"/>
</dbReference>
<dbReference type="AlphaFoldDB" id="M2XCU5"/>
<accession>M2XCU5</accession>
<keyword evidence="2" id="KW-1185">Reference proteome</keyword>
<dbReference type="KEGG" id="gsl:Gasu_47630"/>
<organism evidence="1 2">
    <name type="scientific">Galdieria sulphuraria</name>
    <name type="common">Red alga</name>
    <dbReference type="NCBI Taxonomy" id="130081"/>
    <lineage>
        <taxon>Eukaryota</taxon>
        <taxon>Rhodophyta</taxon>
        <taxon>Bangiophyceae</taxon>
        <taxon>Galdieriales</taxon>
        <taxon>Galdieriaceae</taxon>
        <taxon>Galdieria</taxon>
    </lineage>
</organism>
<dbReference type="EMBL" id="KB454528">
    <property type="protein sequence ID" value="EME27777.1"/>
    <property type="molecule type" value="Genomic_DNA"/>
</dbReference>
<dbReference type="Gramene" id="EME27777">
    <property type="protein sequence ID" value="EME27777"/>
    <property type="gene ID" value="Gasu_47630"/>
</dbReference>